<dbReference type="AlphaFoldDB" id="A0AAJ0FT37"/>
<evidence type="ECO:0000256" key="1">
    <source>
        <dbReference type="SAM" id="Phobius"/>
    </source>
</evidence>
<keyword evidence="1" id="KW-0472">Membrane</keyword>
<keyword evidence="1" id="KW-0812">Transmembrane</keyword>
<feature type="transmembrane region" description="Helical" evidence="1">
    <location>
        <begin position="77"/>
        <end position="98"/>
    </location>
</feature>
<sequence length="159" mass="18069">MFSYFWPHFLLFPPFYVSLFFFFFFLAKAGVLLPIDEARPRRSGCLADMGWSGWLASFTGSCRLATFFFWGDHTPGAWFGLAWCFVSRFFIYLSYSLISNFTSSLHFSSLSSLSCHSGGLVSKSRRSELLSMIICSLNARSSKADGFKMWGRCLSLSLN</sequence>
<gene>
    <name evidence="2" type="ORF">QBC33DRAFT_165332</name>
</gene>
<dbReference type="Proteomes" id="UP001244011">
    <property type="component" value="Unassembled WGS sequence"/>
</dbReference>
<dbReference type="GeneID" id="85305457"/>
<comment type="caution">
    <text evidence="2">The sequence shown here is derived from an EMBL/GenBank/DDBJ whole genome shotgun (WGS) entry which is preliminary data.</text>
</comment>
<dbReference type="EMBL" id="MU838998">
    <property type="protein sequence ID" value="KAK1771750.1"/>
    <property type="molecule type" value="Genomic_DNA"/>
</dbReference>
<keyword evidence="3" id="KW-1185">Reference proteome</keyword>
<reference evidence="2" key="1">
    <citation type="submission" date="2023-06" db="EMBL/GenBank/DDBJ databases">
        <title>Genome-scale phylogeny and comparative genomics of the fungal order Sordariales.</title>
        <authorList>
            <consortium name="Lawrence Berkeley National Laboratory"/>
            <person name="Hensen N."/>
            <person name="Bonometti L."/>
            <person name="Westerberg I."/>
            <person name="Brannstrom I.O."/>
            <person name="Guillou S."/>
            <person name="Cros-Aarteil S."/>
            <person name="Calhoun S."/>
            <person name="Haridas S."/>
            <person name="Kuo A."/>
            <person name="Mondo S."/>
            <person name="Pangilinan J."/>
            <person name="Riley R."/>
            <person name="Labutti K."/>
            <person name="Andreopoulos B."/>
            <person name="Lipzen A."/>
            <person name="Chen C."/>
            <person name="Yanf M."/>
            <person name="Daum C."/>
            <person name="Ng V."/>
            <person name="Clum A."/>
            <person name="Steindorff A."/>
            <person name="Ohm R."/>
            <person name="Martin F."/>
            <person name="Silar P."/>
            <person name="Natvig D."/>
            <person name="Lalanne C."/>
            <person name="Gautier V."/>
            <person name="Ament-Velasquez S.L."/>
            <person name="Kruys A."/>
            <person name="Hutchinson M.I."/>
            <person name="Powell A.J."/>
            <person name="Barry K."/>
            <person name="Miller A.N."/>
            <person name="Grigoriev I.V."/>
            <person name="Debuchy R."/>
            <person name="Gladieux P."/>
            <person name="Thoren M.H."/>
            <person name="Johannesson H."/>
        </authorList>
    </citation>
    <scope>NUCLEOTIDE SEQUENCE</scope>
    <source>
        <strain evidence="2">8032-3</strain>
    </source>
</reference>
<evidence type="ECO:0000313" key="2">
    <source>
        <dbReference type="EMBL" id="KAK1771750.1"/>
    </source>
</evidence>
<feature type="transmembrane region" description="Helical" evidence="1">
    <location>
        <begin position="15"/>
        <end position="33"/>
    </location>
</feature>
<organism evidence="2 3">
    <name type="scientific">Phialemonium atrogriseum</name>
    <dbReference type="NCBI Taxonomy" id="1093897"/>
    <lineage>
        <taxon>Eukaryota</taxon>
        <taxon>Fungi</taxon>
        <taxon>Dikarya</taxon>
        <taxon>Ascomycota</taxon>
        <taxon>Pezizomycotina</taxon>
        <taxon>Sordariomycetes</taxon>
        <taxon>Sordariomycetidae</taxon>
        <taxon>Cephalothecales</taxon>
        <taxon>Cephalothecaceae</taxon>
        <taxon>Phialemonium</taxon>
    </lineage>
</organism>
<feature type="transmembrane region" description="Helical" evidence="1">
    <location>
        <begin position="54"/>
        <end position="71"/>
    </location>
</feature>
<keyword evidence="1" id="KW-1133">Transmembrane helix</keyword>
<protein>
    <submittedName>
        <fullName evidence="2">Uncharacterized protein</fullName>
    </submittedName>
</protein>
<evidence type="ECO:0000313" key="3">
    <source>
        <dbReference type="Proteomes" id="UP001244011"/>
    </source>
</evidence>
<dbReference type="RefSeq" id="XP_060287963.1">
    <property type="nucleotide sequence ID" value="XM_060422270.1"/>
</dbReference>
<proteinExistence type="predicted"/>
<name>A0AAJ0FT37_9PEZI</name>
<accession>A0AAJ0FT37</accession>